<dbReference type="PANTHER" id="PTHR43613">
    <property type="entry name" value="ABC TRANSPORTER, ATP-BINDING PROTEIN"/>
    <property type="match status" value="1"/>
</dbReference>
<dbReference type="CDD" id="cd03230">
    <property type="entry name" value="ABC_DR_subfamily_A"/>
    <property type="match status" value="1"/>
</dbReference>
<dbReference type="InterPro" id="IPR003439">
    <property type="entry name" value="ABC_transporter-like_ATP-bd"/>
</dbReference>
<dbReference type="PROSITE" id="PS00211">
    <property type="entry name" value="ABC_TRANSPORTER_1"/>
    <property type="match status" value="1"/>
</dbReference>
<dbReference type="STRING" id="1273541.Pyrde_1581"/>
<dbReference type="Gene3D" id="3.40.50.300">
    <property type="entry name" value="P-loop containing nucleotide triphosphate hydrolases"/>
    <property type="match status" value="1"/>
</dbReference>
<dbReference type="EMBL" id="CP013011">
    <property type="protein sequence ID" value="ALL01624.1"/>
    <property type="molecule type" value="Genomic_DNA"/>
</dbReference>
<reference evidence="4 5" key="1">
    <citation type="submission" date="2015-10" db="EMBL/GenBank/DDBJ databases">
        <title>Complete genome sequence of hyperthermophilic archaeon Pyrodictium delaneyi Su06.</title>
        <authorList>
            <person name="Jung J.-H."/>
            <person name="Lin J."/>
            <person name="Holden J.F."/>
            <person name="Park C.-S."/>
        </authorList>
    </citation>
    <scope>NUCLEOTIDE SEQUENCE [LARGE SCALE GENOMIC DNA]</scope>
    <source>
        <strain evidence="4 5">Su06</strain>
    </source>
</reference>
<evidence type="ECO:0000259" key="3">
    <source>
        <dbReference type="PROSITE" id="PS50893"/>
    </source>
</evidence>
<keyword evidence="2" id="KW-0067">ATP-binding</keyword>
<dbReference type="SUPFAM" id="SSF52540">
    <property type="entry name" value="P-loop containing nucleoside triphosphate hydrolases"/>
    <property type="match status" value="1"/>
</dbReference>
<dbReference type="Proteomes" id="UP000058613">
    <property type="component" value="Chromosome"/>
</dbReference>
<dbReference type="AlphaFoldDB" id="A0A0P0N595"/>
<dbReference type="GO" id="GO:0005524">
    <property type="term" value="F:ATP binding"/>
    <property type="evidence" value="ECO:0007669"/>
    <property type="project" value="UniProtKB-KW"/>
</dbReference>
<sequence>MARHKCEGDVLVAEGLVKKFEKGPVIGPISLRIGSGTVFALIGPNGAGKTTTIRMILGIYRPDAGSVNICGVDPYTGRGAHGLAAYVPEETAVYPRLTGYEHLWFYAGLYMGNPSEAQRIVERAAELSELGEALWRRVEEYSKGMKRKLLLALALALDTPLLVLDEPTSGLDVYSAVRIRQLIRQAAEEGRAVLVTSHNMLEVERIADRVAFIARGRIIDEGHPSDLVRKYSARDLEEAFVKAVLPRGTRRE</sequence>
<evidence type="ECO:0000313" key="4">
    <source>
        <dbReference type="EMBL" id="ALL01624.1"/>
    </source>
</evidence>
<keyword evidence="1" id="KW-0547">Nucleotide-binding</keyword>
<protein>
    <submittedName>
        <fullName evidence="4">ABC-type multidrug transport system, ATPase component</fullName>
    </submittedName>
</protein>
<name>A0A0P0N595_9CREN</name>
<feature type="domain" description="ABC transporter" evidence="3">
    <location>
        <begin position="11"/>
        <end position="240"/>
    </location>
</feature>
<dbReference type="InterPro" id="IPR017871">
    <property type="entry name" value="ABC_transporter-like_CS"/>
</dbReference>
<dbReference type="InterPro" id="IPR027417">
    <property type="entry name" value="P-loop_NTPase"/>
</dbReference>
<evidence type="ECO:0000256" key="2">
    <source>
        <dbReference type="ARBA" id="ARBA00022840"/>
    </source>
</evidence>
<accession>A0A0P0N595</accession>
<dbReference type="PROSITE" id="PS50893">
    <property type="entry name" value="ABC_TRANSPORTER_2"/>
    <property type="match status" value="1"/>
</dbReference>
<proteinExistence type="predicted"/>
<dbReference type="KEGG" id="pdl:Pyrde_1581"/>
<dbReference type="PANTHER" id="PTHR43613:SF1">
    <property type="entry name" value="ABC TRANSPORTER, ATP-BINDING PROTEIN"/>
    <property type="match status" value="1"/>
</dbReference>
<gene>
    <name evidence="4" type="ORF">Pyrde_1581</name>
</gene>
<organism evidence="4 5">
    <name type="scientific">Pyrodictium delaneyi</name>
    <dbReference type="NCBI Taxonomy" id="1273541"/>
    <lineage>
        <taxon>Archaea</taxon>
        <taxon>Thermoproteota</taxon>
        <taxon>Thermoprotei</taxon>
        <taxon>Desulfurococcales</taxon>
        <taxon>Pyrodictiaceae</taxon>
        <taxon>Pyrodictium</taxon>
    </lineage>
</organism>
<evidence type="ECO:0000313" key="5">
    <source>
        <dbReference type="Proteomes" id="UP000058613"/>
    </source>
</evidence>
<dbReference type="GO" id="GO:0016887">
    <property type="term" value="F:ATP hydrolysis activity"/>
    <property type="evidence" value="ECO:0007669"/>
    <property type="project" value="InterPro"/>
</dbReference>
<dbReference type="OrthoDB" id="87732at2157"/>
<dbReference type="RefSeq" id="WP_088171905.1">
    <property type="nucleotide sequence ID" value="NZ_CP013011.1"/>
</dbReference>
<dbReference type="Pfam" id="PF00005">
    <property type="entry name" value="ABC_tran"/>
    <property type="match status" value="1"/>
</dbReference>
<dbReference type="SMART" id="SM00382">
    <property type="entry name" value="AAA"/>
    <property type="match status" value="1"/>
</dbReference>
<dbReference type="InterPro" id="IPR003593">
    <property type="entry name" value="AAA+_ATPase"/>
</dbReference>
<dbReference type="GeneID" id="26099920"/>
<evidence type="ECO:0000256" key="1">
    <source>
        <dbReference type="ARBA" id="ARBA00022741"/>
    </source>
</evidence>